<organism evidence="2 3">
    <name type="scientific">Desulforamulus ruminis (strain ATCC 23193 / DSM 2154 / NCIMB 8452 / DL)</name>
    <name type="common">Desulfotomaculum ruminis</name>
    <dbReference type="NCBI Taxonomy" id="696281"/>
    <lineage>
        <taxon>Bacteria</taxon>
        <taxon>Bacillati</taxon>
        <taxon>Bacillota</taxon>
        <taxon>Clostridia</taxon>
        <taxon>Eubacteriales</taxon>
        <taxon>Peptococcaceae</taxon>
        <taxon>Desulforamulus</taxon>
    </lineage>
</organism>
<reference evidence="2 3" key="2">
    <citation type="journal article" date="2012" name="Stand. Genomic Sci.">
        <title>Complete genome sequence of the sulfate-reducing firmicute Desulfotomaculum ruminis type strain (DL(T)).</title>
        <authorList>
            <person name="Spring S."/>
            <person name="Visser M."/>
            <person name="Lu M."/>
            <person name="Copeland A."/>
            <person name="Lapidus A."/>
            <person name="Lucas S."/>
            <person name="Cheng J.F."/>
            <person name="Han C."/>
            <person name="Tapia R."/>
            <person name="Goodwin L.A."/>
            <person name="Pitluck S."/>
            <person name="Ivanova N."/>
            <person name="Land M."/>
            <person name="Hauser L."/>
            <person name="Larimer F."/>
            <person name="Rohde M."/>
            <person name="Goker M."/>
            <person name="Detter J.C."/>
            <person name="Kyrpides N.C."/>
            <person name="Woyke T."/>
            <person name="Schaap P.J."/>
            <person name="Plugge C.M."/>
            <person name="Muyzer G."/>
            <person name="Kuever J."/>
            <person name="Pereira I.A."/>
            <person name="Parshina S.N."/>
            <person name="Bernier-Latmani R."/>
            <person name="Stams A.J."/>
            <person name="Klenk H.P."/>
        </authorList>
    </citation>
    <scope>NUCLEOTIDE SEQUENCE [LARGE SCALE GENOMIC DNA]</scope>
    <source>
        <strain evidence="3">ATCC 23193 / DSM 2154 / NCIB 8452 / DL</strain>
    </source>
</reference>
<evidence type="ECO:0008006" key="4">
    <source>
        <dbReference type="Google" id="ProtNLM"/>
    </source>
</evidence>
<evidence type="ECO:0000256" key="1">
    <source>
        <dbReference type="SAM" id="Phobius"/>
    </source>
</evidence>
<dbReference type="EMBL" id="CP002780">
    <property type="protein sequence ID" value="AEG58528.1"/>
    <property type="molecule type" value="Genomic_DNA"/>
</dbReference>
<gene>
    <name evidence="2" type="ordered locus">Desru_0230</name>
</gene>
<dbReference type="eggNOG" id="ENOG5032ZDQ">
    <property type="taxonomic scope" value="Bacteria"/>
</dbReference>
<keyword evidence="1" id="KW-1133">Transmembrane helix</keyword>
<proteinExistence type="predicted"/>
<keyword evidence="1" id="KW-0812">Transmembrane</keyword>
<dbReference type="HOGENOM" id="CLU_140276_0_0_9"/>
<evidence type="ECO:0000313" key="2">
    <source>
        <dbReference type="EMBL" id="AEG58528.1"/>
    </source>
</evidence>
<keyword evidence="1" id="KW-0472">Membrane</keyword>
<name>F6DNI8_DESRL</name>
<feature type="transmembrane region" description="Helical" evidence="1">
    <location>
        <begin position="68"/>
        <end position="86"/>
    </location>
</feature>
<evidence type="ECO:0000313" key="3">
    <source>
        <dbReference type="Proteomes" id="UP000009234"/>
    </source>
</evidence>
<dbReference type="Proteomes" id="UP000009234">
    <property type="component" value="Chromosome"/>
</dbReference>
<reference evidence="3" key="1">
    <citation type="submission" date="2011-05" db="EMBL/GenBank/DDBJ databases">
        <title>Complete sequence of Desulfotomaculum ruminis DSM 2154.</title>
        <authorList>
            <person name="Lucas S."/>
            <person name="Copeland A."/>
            <person name="Lapidus A."/>
            <person name="Cheng J.-F."/>
            <person name="Goodwin L."/>
            <person name="Pitluck S."/>
            <person name="Lu M."/>
            <person name="Detter J.C."/>
            <person name="Han C."/>
            <person name="Tapia R."/>
            <person name="Land M."/>
            <person name="Hauser L."/>
            <person name="Kyrpides N."/>
            <person name="Ivanova N."/>
            <person name="Mikhailova N."/>
            <person name="Pagani I."/>
            <person name="Stams A.J.M."/>
            <person name="Plugge C.M."/>
            <person name="Muyzer G."/>
            <person name="Kuever J."/>
            <person name="Parshina S.N."/>
            <person name="Ivanova A.E."/>
            <person name="Nazina T.N."/>
            <person name="Brambilla E."/>
            <person name="Spring S."/>
            <person name="Klenk H.-P."/>
            <person name="Woyke T."/>
        </authorList>
    </citation>
    <scope>NUCLEOTIDE SEQUENCE [LARGE SCALE GENOMIC DNA]</scope>
    <source>
        <strain evidence="3">ATCC 23193 / DSM 2154 / NCIB 8452 / DL</strain>
    </source>
</reference>
<accession>F6DNI8</accession>
<dbReference type="KEGG" id="dru:Desru_0230"/>
<dbReference type="AlphaFoldDB" id="F6DNI8"/>
<dbReference type="STRING" id="696281.Desru_0230"/>
<protein>
    <recommendedName>
        <fullName evidence="4">DUF1269 domain-containing protein</fullName>
    </recommendedName>
</protein>
<feature type="transmembrane region" description="Helical" evidence="1">
    <location>
        <begin position="92"/>
        <end position="112"/>
    </location>
</feature>
<sequence length="165" mass="17425">MFILREMGDDMVYVCGLFRPSLALELGLNNLKEKGFTADKLKVVILDPTAPGKQTILDTMYRADGMSLMDGMAMAASIGMVFGVIYGSVVAIGPVALGLIGMASGAGVGYLLDKLVKKKHELGQEGPGGEIIVAVGCQNEDEVLQAEKILKEHQATALGRWPSAG</sequence>
<keyword evidence="3" id="KW-1185">Reference proteome</keyword>